<keyword evidence="1" id="KW-0812">Transmembrane</keyword>
<proteinExistence type="predicted"/>
<sequence length="63" mass="6249">MEGTASGTDMELGLALVFGVLGFGGAVLMYVAAMGGNQVLSGWGFAAAMLAGVLAVAALHLYE</sequence>
<keyword evidence="1" id="KW-0472">Membrane</keyword>
<evidence type="ECO:0000256" key="1">
    <source>
        <dbReference type="SAM" id="Phobius"/>
    </source>
</evidence>
<keyword evidence="1" id="KW-1133">Transmembrane helix</keyword>
<dbReference type="RefSeq" id="WP_304447961.1">
    <property type="nucleotide sequence ID" value="NZ_JARRAH010000001.1"/>
</dbReference>
<organism evidence="2 3">
    <name type="scientific">Halomarina ordinaria</name>
    <dbReference type="NCBI Taxonomy" id="3033939"/>
    <lineage>
        <taxon>Archaea</taxon>
        <taxon>Methanobacteriati</taxon>
        <taxon>Methanobacteriota</taxon>
        <taxon>Stenosarchaea group</taxon>
        <taxon>Halobacteria</taxon>
        <taxon>Halobacteriales</taxon>
        <taxon>Natronomonadaceae</taxon>
        <taxon>Halomarina</taxon>
    </lineage>
</organism>
<gene>
    <name evidence="2" type="ORF">ACFQHK_07095</name>
</gene>
<dbReference type="Pfam" id="PF24369">
    <property type="entry name" value="DUF7525"/>
    <property type="match status" value="1"/>
</dbReference>
<evidence type="ECO:0008006" key="4">
    <source>
        <dbReference type="Google" id="ProtNLM"/>
    </source>
</evidence>
<dbReference type="EMBL" id="JBHSXM010000001">
    <property type="protein sequence ID" value="MFC6836271.1"/>
    <property type="molecule type" value="Genomic_DNA"/>
</dbReference>
<comment type="caution">
    <text evidence="2">The sequence shown here is derived from an EMBL/GenBank/DDBJ whole genome shotgun (WGS) entry which is preliminary data.</text>
</comment>
<dbReference type="Proteomes" id="UP001596406">
    <property type="component" value="Unassembled WGS sequence"/>
</dbReference>
<feature type="transmembrane region" description="Helical" evidence="1">
    <location>
        <begin position="39"/>
        <end position="62"/>
    </location>
</feature>
<keyword evidence="3" id="KW-1185">Reference proteome</keyword>
<evidence type="ECO:0000313" key="3">
    <source>
        <dbReference type="Proteomes" id="UP001596406"/>
    </source>
</evidence>
<protein>
    <recommendedName>
        <fullName evidence="4">Major facilitator superfamily (MFS) profile domain-containing protein</fullName>
    </recommendedName>
</protein>
<dbReference type="AlphaFoldDB" id="A0ABD5U7E7"/>
<dbReference type="InterPro" id="IPR055947">
    <property type="entry name" value="DUF7525"/>
</dbReference>
<name>A0ABD5U7E7_9EURY</name>
<accession>A0ABD5U7E7</accession>
<reference evidence="2 3" key="1">
    <citation type="journal article" date="2019" name="Int. J. Syst. Evol. Microbiol.">
        <title>The Global Catalogue of Microorganisms (GCM) 10K type strain sequencing project: providing services to taxonomists for standard genome sequencing and annotation.</title>
        <authorList>
            <consortium name="The Broad Institute Genomics Platform"/>
            <consortium name="The Broad Institute Genome Sequencing Center for Infectious Disease"/>
            <person name="Wu L."/>
            <person name="Ma J."/>
        </authorList>
    </citation>
    <scope>NUCLEOTIDE SEQUENCE [LARGE SCALE GENOMIC DNA]</scope>
    <source>
        <strain evidence="2 3">PSRA2</strain>
    </source>
</reference>
<evidence type="ECO:0000313" key="2">
    <source>
        <dbReference type="EMBL" id="MFC6836271.1"/>
    </source>
</evidence>
<feature type="transmembrane region" description="Helical" evidence="1">
    <location>
        <begin position="12"/>
        <end position="33"/>
    </location>
</feature>